<dbReference type="InterPro" id="IPR029787">
    <property type="entry name" value="Nucleotide_cyclase"/>
</dbReference>
<evidence type="ECO:0000313" key="6">
    <source>
        <dbReference type="Proteomes" id="UP000239065"/>
    </source>
</evidence>
<dbReference type="PANTHER" id="PTHR45138:SF9">
    <property type="entry name" value="DIGUANYLATE CYCLASE DGCM-RELATED"/>
    <property type="match status" value="1"/>
</dbReference>
<dbReference type="AlphaFoldDB" id="A0A2S9SL10"/>
<evidence type="ECO:0000256" key="1">
    <source>
        <dbReference type="ARBA" id="ARBA00012528"/>
    </source>
</evidence>
<comment type="catalytic activity">
    <reaction evidence="2">
        <text>2 GTP = 3',3'-c-di-GMP + 2 diphosphate</text>
        <dbReference type="Rhea" id="RHEA:24898"/>
        <dbReference type="ChEBI" id="CHEBI:33019"/>
        <dbReference type="ChEBI" id="CHEBI:37565"/>
        <dbReference type="ChEBI" id="CHEBI:58805"/>
        <dbReference type="EC" id="2.7.7.65"/>
    </reaction>
</comment>
<dbReference type="RefSeq" id="WP_105909524.1">
    <property type="nucleotide sequence ID" value="NZ_NXGJ01000011.1"/>
</dbReference>
<feature type="coiled-coil region" evidence="3">
    <location>
        <begin position="164"/>
        <end position="237"/>
    </location>
</feature>
<dbReference type="InterPro" id="IPR043128">
    <property type="entry name" value="Rev_trsase/Diguanyl_cyclase"/>
</dbReference>
<dbReference type="CDD" id="cd01949">
    <property type="entry name" value="GGDEF"/>
    <property type="match status" value="1"/>
</dbReference>
<dbReference type="SUPFAM" id="SSF55073">
    <property type="entry name" value="Nucleotide cyclase"/>
    <property type="match status" value="1"/>
</dbReference>
<dbReference type="SMART" id="SM00267">
    <property type="entry name" value="GGDEF"/>
    <property type="match status" value="1"/>
</dbReference>
<proteinExistence type="predicted"/>
<evidence type="ECO:0000259" key="4">
    <source>
        <dbReference type="PROSITE" id="PS50887"/>
    </source>
</evidence>
<feature type="domain" description="GGDEF" evidence="4">
    <location>
        <begin position="236"/>
        <end position="368"/>
    </location>
</feature>
<protein>
    <recommendedName>
        <fullName evidence="1">diguanylate cyclase</fullName>
        <ecNumber evidence="1">2.7.7.65</ecNumber>
    </recommendedName>
</protein>
<dbReference type="EMBL" id="NXGJ01000011">
    <property type="protein sequence ID" value="PRM87259.1"/>
    <property type="molecule type" value="Genomic_DNA"/>
</dbReference>
<dbReference type="InterPro" id="IPR050469">
    <property type="entry name" value="Diguanylate_Cyclase"/>
</dbReference>
<dbReference type="Gene3D" id="3.30.70.270">
    <property type="match status" value="1"/>
</dbReference>
<dbReference type="Proteomes" id="UP000239065">
    <property type="component" value="Unassembled WGS sequence"/>
</dbReference>
<dbReference type="FunFam" id="3.30.70.270:FF:000001">
    <property type="entry name" value="Diguanylate cyclase domain protein"/>
    <property type="match status" value="1"/>
</dbReference>
<dbReference type="PROSITE" id="PS50887">
    <property type="entry name" value="GGDEF"/>
    <property type="match status" value="1"/>
</dbReference>
<dbReference type="InterPro" id="IPR000160">
    <property type="entry name" value="GGDEF_dom"/>
</dbReference>
<dbReference type="NCBIfam" id="TIGR00254">
    <property type="entry name" value="GGDEF"/>
    <property type="match status" value="1"/>
</dbReference>
<comment type="caution">
    <text evidence="5">The sequence shown here is derived from an EMBL/GenBank/DDBJ whole genome shotgun (WGS) entry which is preliminary data.</text>
</comment>
<reference evidence="5 6" key="1">
    <citation type="submission" date="2017-09" db="EMBL/GenBank/DDBJ databases">
        <title>Reassesment of A. cryaerophilus.</title>
        <authorList>
            <person name="Perez-Cataluna A."/>
            <person name="Collado L."/>
            <person name="Salgado O."/>
            <person name="Lefinanco V."/>
            <person name="Figueras M.J."/>
        </authorList>
    </citation>
    <scope>NUCLEOTIDE SEQUENCE [LARGE SCALE GENOMIC DNA]</scope>
    <source>
        <strain evidence="5 6">LMG 9861</strain>
    </source>
</reference>
<dbReference type="PANTHER" id="PTHR45138">
    <property type="entry name" value="REGULATORY COMPONENTS OF SENSORY TRANSDUCTION SYSTEM"/>
    <property type="match status" value="1"/>
</dbReference>
<sequence>MKNFLSQLNDIEYNEAISNQLDTLEKLIQLLLKRVHPKNVEVIIDILKQAIIPSISSDLNNIADVLFEQLKKNPKDIFEKSVQIQIEKLIFERFEKDKKLVIQKTEDISKLVVLMEEYFNEAIFSSGNGSKKVLNIKEKIQAIDLTNGGIEVLSKLQNELVVAASSIEQEINSVTNKLENGKSKIEELEEKINSLENELNKTKQENRKDFLTQVLTRKAFNEEMVKVENSYSRLKTQYAVIFFDIDHFKKVNDTHGHECGDVVLSTFGKILEKSIRDIDLVARYGGEEFIAIIHFNLDRELLMLLKRIKSIVTENSFIYQDKKLKITFSAGVTIRNKYPTYDIALQKADSLLYKAKDSGRNKIFLDNGIEI</sequence>
<evidence type="ECO:0000256" key="3">
    <source>
        <dbReference type="SAM" id="Coils"/>
    </source>
</evidence>
<evidence type="ECO:0000256" key="2">
    <source>
        <dbReference type="ARBA" id="ARBA00034247"/>
    </source>
</evidence>
<dbReference type="EC" id="2.7.7.65" evidence="1"/>
<keyword evidence="3" id="KW-0175">Coiled coil</keyword>
<accession>A0A2S9SL10</accession>
<dbReference type="GO" id="GO:0052621">
    <property type="term" value="F:diguanylate cyclase activity"/>
    <property type="evidence" value="ECO:0007669"/>
    <property type="project" value="UniProtKB-EC"/>
</dbReference>
<organism evidence="5 6">
    <name type="scientific">Aliarcobacter cryaerophilus</name>
    <dbReference type="NCBI Taxonomy" id="28198"/>
    <lineage>
        <taxon>Bacteria</taxon>
        <taxon>Pseudomonadati</taxon>
        <taxon>Campylobacterota</taxon>
        <taxon>Epsilonproteobacteria</taxon>
        <taxon>Campylobacterales</taxon>
        <taxon>Arcobacteraceae</taxon>
        <taxon>Aliarcobacter</taxon>
    </lineage>
</organism>
<gene>
    <name evidence="5" type="ORF">CJ669_08315</name>
</gene>
<dbReference type="Pfam" id="PF00990">
    <property type="entry name" value="GGDEF"/>
    <property type="match status" value="1"/>
</dbReference>
<name>A0A2S9SL10_9BACT</name>
<evidence type="ECO:0000313" key="5">
    <source>
        <dbReference type="EMBL" id="PRM87259.1"/>
    </source>
</evidence>